<feature type="chain" id="PRO_5023031681" description="Cell surface protein" evidence="1">
    <location>
        <begin position="22"/>
        <end position="382"/>
    </location>
</feature>
<comment type="caution">
    <text evidence="2">The sequence shown here is derived from an EMBL/GenBank/DDBJ whole genome shotgun (WGS) entry which is preliminary data.</text>
</comment>
<reference evidence="2 3" key="1">
    <citation type="journal article" date="1992" name="Lakartidningen">
        <title>[Penicillin V and not amoxicillin is the first choice preparation in acute otitis].</title>
        <authorList>
            <person name="Kamme C."/>
            <person name="Lundgren K."/>
            <person name="Prellner K."/>
        </authorList>
    </citation>
    <scope>NUCLEOTIDE SEQUENCE [LARGE SCALE GENOMIC DNA]</scope>
    <source>
        <strain evidence="2 3">W1</strain>
    </source>
</reference>
<evidence type="ECO:0000256" key="1">
    <source>
        <dbReference type="SAM" id="SignalP"/>
    </source>
</evidence>
<dbReference type="Proteomes" id="UP000325116">
    <property type="component" value="Unassembled WGS sequence"/>
</dbReference>
<dbReference type="InterPro" id="IPR008838">
    <property type="entry name" value="Variable_surface_protein_TREHY"/>
</dbReference>
<sequence>MKKFKTLFLGLIFFIVSSINAFGYNDASSFFTALYYPQAAYFMTDRIGVLVGTNNFRFMGTILSTYPLLKNYNTRTNEFGNQYKFTSVIPSVFVGFAYTNSDKWFGVGGGYELDHYENGKEYGYMAHTPVIALSFLEKHALKLNFPVSIGYGYGALKDLKVYSTFSHARYNIPNEVVNQVRLYVLYGHLEINKTQKIQADSLGFQFGIYFHAFGNDKFSFDPYLTLIYYTSIKDASHPELYSKLGGLLSPYNISATAHNPSEGNGADFVSTMPEGFYAEKAYFFSIRPRLGLTAESDFITLYGEPIFSYNIIGGKNMKYNGEKFNVPLMQISYGLYIELYINPTKELTLFLEADMRGNSQSVLGYSSTGFSFDSCTGLQWFF</sequence>
<dbReference type="AlphaFoldDB" id="A0A5C8CFJ7"/>
<organism evidence="2 3">
    <name type="scientific">Brachyspira aalborgi</name>
    <dbReference type="NCBI Taxonomy" id="29522"/>
    <lineage>
        <taxon>Bacteria</taxon>
        <taxon>Pseudomonadati</taxon>
        <taxon>Spirochaetota</taxon>
        <taxon>Spirochaetia</taxon>
        <taxon>Brachyspirales</taxon>
        <taxon>Brachyspiraceae</taxon>
        <taxon>Brachyspira</taxon>
    </lineage>
</organism>
<accession>A0A5C8CFJ7</accession>
<protein>
    <recommendedName>
        <fullName evidence="4">Cell surface protein</fullName>
    </recommendedName>
</protein>
<dbReference type="Pfam" id="PF05540">
    <property type="entry name" value="Serpulina_VSP"/>
    <property type="match status" value="1"/>
</dbReference>
<keyword evidence="1" id="KW-0732">Signal</keyword>
<evidence type="ECO:0000313" key="2">
    <source>
        <dbReference type="EMBL" id="TXJ11726.1"/>
    </source>
</evidence>
<name>A0A5C8CFJ7_9SPIR</name>
<feature type="signal peptide" evidence="1">
    <location>
        <begin position="1"/>
        <end position="21"/>
    </location>
</feature>
<dbReference type="RefSeq" id="WP_147758641.1">
    <property type="nucleotide sequence ID" value="NZ_SAXT01000005.1"/>
</dbReference>
<dbReference type="EMBL" id="SAXT01000005">
    <property type="protein sequence ID" value="TXJ11726.1"/>
    <property type="molecule type" value="Genomic_DNA"/>
</dbReference>
<proteinExistence type="predicted"/>
<gene>
    <name evidence="2" type="ORF">EPJ80_08415</name>
</gene>
<evidence type="ECO:0008006" key="4">
    <source>
        <dbReference type="Google" id="ProtNLM"/>
    </source>
</evidence>
<evidence type="ECO:0000313" key="3">
    <source>
        <dbReference type="Proteomes" id="UP000325116"/>
    </source>
</evidence>